<proteinExistence type="predicted"/>
<feature type="compositionally biased region" description="Basic and acidic residues" evidence="1">
    <location>
        <begin position="76"/>
        <end position="90"/>
    </location>
</feature>
<protein>
    <submittedName>
        <fullName evidence="2">Uncharacterized protein</fullName>
    </submittedName>
</protein>
<feature type="region of interest" description="Disordered" evidence="1">
    <location>
        <begin position="65"/>
        <end position="95"/>
    </location>
</feature>
<dbReference type="EMBL" id="KV748508">
    <property type="protein sequence ID" value="OCL14922.1"/>
    <property type="molecule type" value="Genomic_DNA"/>
</dbReference>
<gene>
    <name evidence="2" type="ORF">AOQ84DRAFT_384399</name>
</gene>
<dbReference type="OrthoDB" id="10559473at2759"/>
<reference evidence="2 3" key="1">
    <citation type="journal article" date="2016" name="Nat. Commun.">
        <title>Ectomycorrhizal ecology is imprinted in the genome of the dominant symbiotic fungus Cenococcum geophilum.</title>
        <authorList>
            <consortium name="DOE Joint Genome Institute"/>
            <person name="Peter M."/>
            <person name="Kohler A."/>
            <person name="Ohm R.A."/>
            <person name="Kuo A."/>
            <person name="Krutzmann J."/>
            <person name="Morin E."/>
            <person name="Arend M."/>
            <person name="Barry K.W."/>
            <person name="Binder M."/>
            <person name="Choi C."/>
            <person name="Clum A."/>
            <person name="Copeland A."/>
            <person name="Grisel N."/>
            <person name="Haridas S."/>
            <person name="Kipfer T."/>
            <person name="LaButti K."/>
            <person name="Lindquist E."/>
            <person name="Lipzen A."/>
            <person name="Maire R."/>
            <person name="Meier B."/>
            <person name="Mihaltcheva S."/>
            <person name="Molinier V."/>
            <person name="Murat C."/>
            <person name="Poggeler S."/>
            <person name="Quandt C.A."/>
            <person name="Sperisen C."/>
            <person name="Tritt A."/>
            <person name="Tisserant E."/>
            <person name="Crous P.W."/>
            <person name="Henrissat B."/>
            <person name="Nehls U."/>
            <person name="Egli S."/>
            <person name="Spatafora J.W."/>
            <person name="Grigoriev I.V."/>
            <person name="Martin F.M."/>
        </authorList>
    </citation>
    <scope>NUCLEOTIDE SEQUENCE [LARGE SCALE GENOMIC DNA]</scope>
    <source>
        <strain evidence="2 3">CBS 207.34</strain>
    </source>
</reference>
<accession>A0A8E2FD14</accession>
<keyword evidence="3" id="KW-1185">Reference proteome</keyword>
<evidence type="ECO:0000256" key="1">
    <source>
        <dbReference type="SAM" id="MobiDB-lite"/>
    </source>
</evidence>
<sequence>MNASPPSISTSPSRFLIRTTLPDLETHHTSIDIASEQIIQQLCAHIFHTTEGIKPRYLITRIEDRANKRKPKQRRSRENIRRQENTAEHNGKRRGLQRSGVDIIFDCNVKEVSSQPDVLAFRFRSKVSAKFTKLQHPEVGKVVNKWIEAYSEINHSHDLKFPRISDMRVETRRRRTNTTISQSPSAAPKT</sequence>
<dbReference type="AlphaFoldDB" id="A0A8E2FD14"/>
<name>A0A8E2FD14_9PEZI</name>
<evidence type="ECO:0000313" key="2">
    <source>
        <dbReference type="EMBL" id="OCL14922.1"/>
    </source>
</evidence>
<evidence type="ECO:0000313" key="3">
    <source>
        <dbReference type="Proteomes" id="UP000250140"/>
    </source>
</evidence>
<organism evidence="2 3">
    <name type="scientific">Glonium stellatum</name>
    <dbReference type="NCBI Taxonomy" id="574774"/>
    <lineage>
        <taxon>Eukaryota</taxon>
        <taxon>Fungi</taxon>
        <taxon>Dikarya</taxon>
        <taxon>Ascomycota</taxon>
        <taxon>Pezizomycotina</taxon>
        <taxon>Dothideomycetes</taxon>
        <taxon>Pleosporomycetidae</taxon>
        <taxon>Gloniales</taxon>
        <taxon>Gloniaceae</taxon>
        <taxon>Glonium</taxon>
    </lineage>
</organism>
<dbReference type="Proteomes" id="UP000250140">
    <property type="component" value="Unassembled WGS sequence"/>
</dbReference>